<evidence type="ECO:0000313" key="1">
    <source>
        <dbReference type="EMBL" id="VVE61364.1"/>
    </source>
</evidence>
<name>A0A5E4ZJQ4_9BURK</name>
<evidence type="ECO:0000313" key="2">
    <source>
        <dbReference type="Proteomes" id="UP000414136"/>
    </source>
</evidence>
<dbReference type="Proteomes" id="UP000414136">
    <property type="component" value="Unassembled WGS sequence"/>
</dbReference>
<dbReference type="EMBL" id="CABPSQ010000001">
    <property type="protein sequence ID" value="VVE61364.1"/>
    <property type="molecule type" value="Genomic_DNA"/>
</dbReference>
<keyword evidence="2" id="KW-1185">Reference proteome</keyword>
<accession>A0A5E4ZJQ4</accession>
<gene>
    <name evidence="1" type="ORF">PCA31118_00551</name>
</gene>
<dbReference type="AlphaFoldDB" id="A0A5E4ZJQ4"/>
<sequence>MAASMYANAAEKLAGFETFRDISQALTDAITAYENDVGAVSRIGTRCAEALMKQGLYVSAAMTHDLVASPA</sequence>
<protein>
    <submittedName>
        <fullName evidence="1">Uncharacterized protein</fullName>
    </submittedName>
</protein>
<reference evidence="1 2" key="1">
    <citation type="submission" date="2019-08" db="EMBL/GenBank/DDBJ databases">
        <authorList>
            <person name="Peeters C."/>
        </authorList>
    </citation>
    <scope>NUCLEOTIDE SEQUENCE [LARGE SCALE GENOMIC DNA]</scope>
    <source>
        <strain evidence="1 2">LMG 31118</strain>
    </source>
</reference>
<proteinExistence type="predicted"/>
<organism evidence="1 2">
    <name type="scientific">Pandoraea captiosa</name>
    <dbReference type="NCBI Taxonomy" id="2508302"/>
    <lineage>
        <taxon>Bacteria</taxon>
        <taxon>Pseudomonadati</taxon>
        <taxon>Pseudomonadota</taxon>
        <taxon>Betaproteobacteria</taxon>
        <taxon>Burkholderiales</taxon>
        <taxon>Burkholderiaceae</taxon>
        <taxon>Pandoraea</taxon>
    </lineage>
</organism>
<dbReference type="RefSeq" id="WP_150622719.1">
    <property type="nucleotide sequence ID" value="NZ_CABPSQ010000001.1"/>
</dbReference>